<feature type="binding site" evidence="8">
    <location>
        <position position="213"/>
    </location>
    <ligand>
        <name>substrate</name>
    </ligand>
</feature>
<accession>A0A4D6YF00</accession>
<dbReference type="GO" id="GO:0006096">
    <property type="term" value="P:glycolytic process"/>
    <property type="evidence" value="ECO:0007669"/>
    <property type="project" value="UniProtKB-UniRule"/>
</dbReference>
<comment type="subcellular location">
    <subcellularLocation>
        <location evidence="8 9">Cytoplasm</location>
    </subcellularLocation>
</comment>
<dbReference type="GO" id="GO:0046166">
    <property type="term" value="P:glyceraldehyde-3-phosphate biosynthetic process"/>
    <property type="evidence" value="ECO:0007669"/>
    <property type="project" value="TreeGrafter"/>
</dbReference>
<keyword evidence="5 8" id="KW-0963">Cytoplasm</keyword>
<dbReference type="UniPathway" id="UPA00109">
    <property type="reaction ID" value="UER00189"/>
</dbReference>
<dbReference type="InterPro" id="IPR000652">
    <property type="entry name" value="Triosephosphate_isomerase"/>
</dbReference>
<evidence type="ECO:0000256" key="5">
    <source>
        <dbReference type="ARBA" id="ARBA00022490"/>
    </source>
</evidence>
<comment type="caution">
    <text evidence="8">Lacks conserved residue(s) required for the propagation of feature annotation.</text>
</comment>
<dbReference type="NCBIfam" id="TIGR00419">
    <property type="entry name" value="tim"/>
    <property type="match status" value="1"/>
</dbReference>
<dbReference type="CDD" id="cd00311">
    <property type="entry name" value="TIM"/>
    <property type="match status" value="1"/>
</dbReference>
<dbReference type="Proteomes" id="UP000298673">
    <property type="component" value="Chromosome"/>
</dbReference>
<evidence type="ECO:0000256" key="1">
    <source>
        <dbReference type="ARBA" id="ARBA00004680"/>
    </source>
</evidence>
<comment type="subunit">
    <text evidence="8 9">Homodimer.</text>
</comment>
<evidence type="ECO:0000256" key="3">
    <source>
        <dbReference type="ARBA" id="ARBA00007422"/>
    </source>
</evidence>
<dbReference type="RefSeq" id="WP_158343561.1">
    <property type="nucleotide sequence ID" value="NZ_CP034861.1"/>
</dbReference>
<comment type="pathway">
    <text evidence="2">Carbohydrate metabolism; erythritol degradation.</text>
</comment>
<dbReference type="InterPro" id="IPR013785">
    <property type="entry name" value="Aldolase_TIM"/>
</dbReference>
<evidence type="ECO:0000256" key="2">
    <source>
        <dbReference type="ARBA" id="ARBA00004939"/>
    </source>
</evidence>
<dbReference type="EC" id="5.3.1.1" evidence="8 9"/>
<dbReference type="PROSITE" id="PS00171">
    <property type="entry name" value="TIM_1"/>
    <property type="match status" value="1"/>
</dbReference>
<dbReference type="FunFam" id="3.20.20.70:FF:000016">
    <property type="entry name" value="Triosephosphate isomerase"/>
    <property type="match status" value="1"/>
</dbReference>
<dbReference type="OrthoDB" id="9809429at2"/>
<comment type="pathway">
    <text evidence="1 8 9">Carbohydrate degradation; glycolysis; D-glyceraldehyde 3-phosphate from glycerone phosphate: step 1/1.</text>
</comment>
<gene>
    <name evidence="8" type="primary">tpiA</name>
    <name evidence="10" type="ORF">D9V75_01480</name>
</gene>
<feature type="active site" description="Electrophile" evidence="8">
    <location>
        <position position="96"/>
    </location>
</feature>
<name>A0A4D6YF00_9GAMM</name>
<evidence type="ECO:0000256" key="9">
    <source>
        <dbReference type="RuleBase" id="RU363013"/>
    </source>
</evidence>
<feature type="binding site" evidence="8">
    <location>
        <begin position="9"/>
        <end position="11"/>
    </location>
    <ligand>
        <name>substrate</name>
    </ligand>
</feature>
<reference evidence="10 11" key="2">
    <citation type="submission" date="2019-05" db="EMBL/GenBank/DDBJ databases">
        <title>Genome evolution of the obligate endosymbiont Buchnera aphidicola.</title>
        <authorList>
            <person name="Moran N.A."/>
        </authorList>
    </citation>
    <scope>NUCLEOTIDE SEQUENCE [LARGE SCALE GENOMIC DNA]</scope>
    <source>
        <strain evidence="10 11">Mst</strain>
    </source>
</reference>
<dbReference type="GO" id="GO:0004807">
    <property type="term" value="F:triose-phosphate isomerase activity"/>
    <property type="evidence" value="ECO:0007669"/>
    <property type="project" value="UniProtKB-UniRule"/>
</dbReference>
<evidence type="ECO:0000313" key="11">
    <source>
        <dbReference type="Proteomes" id="UP000298673"/>
    </source>
</evidence>
<comment type="pathway">
    <text evidence="8 9">Carbohydrate biosynthesis; gluconeogenesis.</text>
</comment>
<feature type="binding site" evidence="8">
    <location>
        <position position="174"/>
    </location>
    <ligand>
        <name>substrate</name>
    </ligand>
</feature>
<keyword evidence="7 8" id="KW-0413">Isomerase</keyword>
<dbReference type="Gene3D" id="3.20.20.70">
    <property type="entry name" value="Aldolase class I"/>
    <property type="match status" value="1"/>
</dbReference>
<evidence type="ECO:0000256" key="7">
    <source>
        <dbReference type="ARBA" id="ARBA00023235"/>
    </source>
</evidence>
<organism evidence="10 11">
    <name type="scientific">Buchnera aphidicola</name>
    <name type="common">Muscaphis stroyani</name>
    <dbReference type="NCBI Taxonomy" id="1241869"/>
    <lineage>
        <taxon>Bacteria</taxon>
        <taxon>Pseudomonadati</taxon>
        <taxon>Pseudomonadota</taxon>
        <taxon>Gammaproteobacteria</taxon>
        <taxon>Enterobacterales</taxon>
        <taxon>Erwiniaceae</taxon>
        <taxon>Buchnera</taxon>
    </lineage>
</organism>
<comment type="function">
    <text evidence="8">Involved in the gluconeogenesis. Catalyzes stereospecifically the conversion of dihydroxyacetone phosphate (DHAP) to D-glyceraldehyde-3-phosphate (G3P).</text>
</comment>
<sequence>MKKKLIVANWKLNGDKKTIAHLMNNFTSCFLKNNNNTIVISPSFIYLDRMCQKIHHNKNVFVASQNIDINVKGAFTGEISILMLKDIGVKYVIIGHSERRFVHQETNDVIAKKFFLIKKYNLIPILCVGETQEQKKCGKTEEILKDQLNSILKICGNQSFRNTVIAYEPVWAIGTGQSAIPKNVQMIHKFIKNYIFQYDSISKESIIIQYGGSVNQLNAKMFLEQPDIDGLLIGSASLNLKEFFKIIEISNSFLKNK</sequence>
<comment type="similarity">
    <text evidence="3 8 9">Belongs to the triosephosphate isomerase family.</text>
</comment>
<dbReference type="GO" id="GO:0019563">
    <property type="term" value="P:glycerol catabolic process"/>
    <property type="evidence" value="ECO:0007669"/>
    <property type="project" value="TreeGrafter"/>
</dbReference>
<dbReference type="UniPathway" id="UPA00138"/>
<comment type="catalytic activity">
    <reaction evidence="8 9">
        <text>D-glyceraldehyde 3-phosphate = dihydroxyacetone phosphate</text>
        <dbReference type="Rhea" id="RHEA:18585"/>
        <dbReference type="ChEBI" id="CHEBI:57642"/>
        <dbReference type="ChEBI" id="CHEBI:59776"/>
        <dbReference type="EC" id="5.3.1.1"/>
    </reaction>
</comment>
<dbReference type="SUPFAM" id="SSF51351">
    <property type="entry name" value="Triosephosphate isomerase (TIM)"/>
    <property type="match status" value="1"/>
</dbReference>
<dbReference type="PANTHER" id="PTHR21139">
    <property type="entry name" value="TRIOSEPHOSPHATE ISOMERASE"/>
    <property type="match status" value="1"/>
</dbReference>
<evidence type="ECO:0000256" key="6">
    <source>
        <dbReference type="ARBA" id="ARBA00023152"/>
    </source>
</evidence>
<protein>
    <recommendedName>
        <fullName evidence="8 9">Triosephosphate isomerase</fullName>
        <shortName evidence="8">TIM</shortName>
        <shortName evidence="8">TPI</shortName>
        <ecNumber evidence="8 9">5.3.1.1</ecNumber>
    </recommendedName>
    <alternativeName>
        <fullName evidence="8">Triose-phosphate isomerase</fullName>
    </alternativeName>
</protein>
<dbReference type="EMBL" id="CP034861">
    <property type="protein sequence ID" value="QCI24378.1"/>
    <property type="molecule type" value="Genomic_DNA"/>
</dbReference>
<dbReference type="GO" id="GO:0005829">
    <property type="term" value="C:cytosol"/>
    <property type="evidence" value="ECO:0007669"/>
    <property type="project" value="TreeGrafter"/>
</dbReference>
<dbReference type="InterPro" id="IPR035990">
    <property type="entry name" value="TIM_sf"/>
</dbReference>
<dbReference type="PANTHER" id="PTHR21139:SF42">
    <property type="entry name" value="TRIOSEPHOSPHATE ISOMERASE"/>
    <property type="match status" value="1"/>
</dbReference>
<dbReference type="HAMAP" id="MF_00147_B">
    <property type="entry name" value="TIM_B"/>
    <property type="match status" value="1"/>
</dbReference>
<dbReference type="InterPro" id="IPR022896">
    <property type="entry name" value="TrioseP_Isoase_bac/euk"/>
</dbReference>
<proteinExistence type="inferred from homology"/>
<reference evidence="10 11" key="1">
    <citation type="submission" date="2018-12" db="EMBL/GenBank/DDBJ databases">
        <authorList>
            <person name="Chong R.A."/>
        </authorList>
    </citation>
    <scope>NUCLEOTIDE SEQUENCE [LARGE SCALE GENOMIC DNA]</scope>
    <source>
        <strain evidence="10 11">Mst</strain>
    </source>
</reference>
<evidence type="ECO:0000313" key="10">
    <source>
        <dbReference type="EMBL" id="QCI24378.1"/>
    </source>
</evidence>
<dbReference type="InterPro" id="IPR020861">
    <property type="entry name" value="Triosephosphate_isomerase_AS"/>
</dbReference>
<dbReference type="Pfam" id="PF00121">
    <property type="entry name" value="TIM"/>
    <property type="match status" value="1"/>
</dbReference>
<keyword evidence="6 8" id="KW-0324">Glycolysis</keyword>
<evidence type="ECO:0000256" key="8">
    <source>
        <dbReference type="HAMAP-Rule" id="MF_00147"/>
    </source>
</evidence>
<dbReference type="GO" id="GO:0006094">
    <property type="term" value="P:gluconeogenesis"/>
    <property type="evidence" value="ECO:0007669"/>
    <property type="project" value="UniProtKB-UniRule"/>
</dbReference>
<feature type="active site" description="Proton acceptor" evidence="8">
    <location>
        <position position="168"/>
    </location>
</feature>
<dbReference type="PROSITE" id="PS51440">
    <property type="entry name" value="TIM_2"/>
    <property type="match status" value="1"/>
</dbReference>
<dbReference type="AlphaFoldDB" id="A0A4D6YF00"/>
<evidence type="ECO:0000256" key="4">
    <source>
        <dbReference type="ARBA" id="ARBA00022432"/>
    </source>
</evidence>
<keyword evidence="4 8" id="KW-0312">Gluconeogenesis</keyword>